<keyword evidence="4 7" id="KW-1133">Transmembrane helix</keyword>
<feature type="transmembrane region" description="Helical" evidence="7">
    <location>
        <begin position="277"/>
        <end position="296"/>
    </location>
</feature>
<feature type="transmembrane region" description="Helical" evidence="7">
    <location>
        <begin position="176"/>
        <end position="198"/>
    </location>
</feature>
<dbReference type="EMBL" id="BAABGT010000012">
    <property type="protein sequence ID" value="GAA4537969.1"/>
    <property type="molecule type" value="Genomic_DNA"/>
</dbReference>
<gene>
    <name evidence="8" type="ORF">GCM10023175_07260</name>
</gene>
<feature type="transmembrane region" description="Helical" evidence="7">
    <location>
        <begin position="345"/>
        <end position="365"/>
    </location>
</feature>
<dbReference type="Proteomes" id="UP001501598">
    <property type="component" value="Unassembled WGS sequence"/>
</dbReference>
<dbReference type="InterPro" id="IPR050833">
    <property type="entry name" value="Poly_Biosynth_Transport"/>
</dbReference>
<evidence type="ECO:0000256" key="5">
    <source>
        <dbReference type="ARBA" id="ARBA00023136"/>
    </source>
</evidence>
<dbReference type="PANTHER" id="PTHR30250:SF11">
    <property type="entry name" value="O-ANTIGEN TRANSPORTER-RELATED"/>
    <property type="match status" value="1"/>
</dbReference>
<keyword evidence="3 7" id="KW-0812">Transmembrane</keyword>
<name>A0ABP8RG75_9PSEU</name>
<evidence type="ECO:0000313" key="8">
    <source>
        <dbReference type="EMBL" id="GAA4537969.1"/>
    </source>
</evidence>
<sequence>MTRPDSEAGPRAPAPPAGDGAPRDPGPGWFDTPRRPETRGPAAHRTPDDPPTGPIELPTGPIPLPDADGGRPAGATGGGDGPEPPPEMGKDLGSSSGGSNRRALNDGLSLTISGAVGSVAGLISWLIAARIMPQESVGYASAFVSAFLLVAGVAQLNLDSAMMLWMPRSGKRAATLFWRSHLVIIPSCAVVGLVYVILEPLMAETGSGDYLPMWAGGLLFLAAAIGWGLWGVHDFSLIAVGKTWWASWRNIAFAVARIGLLVALGASMGPFGVVLSWVVPIALWTLGSAIVGGIYTRKFARVSDNDWLPTRKEAVGFLGPTTLAHWGTVLLFNQVTVIVTQRFGGSAGAAFFIAWQAVMVIDIACQRFMQSLSAQLARDPENAAVNIRSSRRRLYVIFLPMIVVGIAGASLGLSLFGPGYAEAADVLRVLLLGMVARLVISHELGVRQALHDGFGFARLQLISTAFVIGVAVFMPIGAASADGSHPVEQLLPIAIGYAVSQAVCAVAVLVWPRIRPGGPKPRTFRIEQEA</sequence>
<feature type="compositionally biased region" description="Gly residues" evidence="6">
    <location>
        <begin position="71"/>
        <end position="81"/>
    </location>
</feature>
<dbReference type="RefSeq" id="WP_345412613.1">
    <property type="nucleotide sequence ID" value="NZ_BAABGT010000012.1"/>
</dbReference>
<feature type="transmembrane region" description="Helical" evidence="7">
    <location>
        <begin position="210"/>
        <end position="230"/>
    </location>
</feature>
<evidence type="ECO:0008006" key="10">
    <source>
        <dbReference type="Google" id="ProtNLM"/>
    </source>
</evidence>
<keyword evidence="5 7" id="KW-0472">Membrane</keyword>
<feature type="transmembrane region" description="Helical" evidence="7">
    <location>
        <begin position="251"/>
        <end position="271"/>
    </location>
</feature>
<feature type="transmembrane region" description="Helical" evidence="7">
    <location>
        <begin position="490"/>
        <end position="512"/>
    </location>
</feature>
<feature type="transmembrane region" description="Helical" evidence="7">
    <location>
        <begin position="394"/>
        <end position="417"/>
    </location>
</feature>
<reference evidence="9" key="1">
    <citation type="journal article" date="2019" name="Int. J. Syst. Evol. Microbiol.">
        <title>The Global Catalogue of Microorganisms (GCM) 10K type strain sequencing project: providing services to taxonomists for standard genome sequencing and annotation.</title>
        <authorList>
            <consortium name="The Broad Institute Genomics Platform"/>
            <consortium name="The Broad Institute Genome Sequencing Center for Infectious Disease"/>
            <person name="Wu L."/>
            <person name="Ma J."/>
        </authorList>
    </citation>
    <scope>NUCLEOTIDE SEQUENCE [LARGE SCALE GENOMIC DNA]</scope>
    <source>
        <strain evidence="9">JCM 17906</strain>
    </source>
</reference>
<evidence type="ECO:0000256" key="3">
    <source>
        <dbReference type="ARBA" id="ARBA00022692"/>
    </source>
</evidence>
<feature type="region of interest" description="Disordered" evidence="6">
    <location>
        <begin position="1"/>
        <end position="100"/>
    </location>
</feature>
<keyword evidence="2" id="KW-1003">Cell membrane</keyword>
<dbReference type="PANTHER" id="PTHR30250">
    <property type="entry name" value="PST FAMILY PREDICTED COLANIC ACID TRANSPORTER"/>
    <property type="match status" value="1"/>
</dbReference>
<comment type="caution">
    <text evidence="8">The sequence shown here is derived from an EMBL/GenBank/DDBJ whole genome shotgun (WGS) entry which is preliminary data.</text>
</comment>
<evidence type="ECO:0000256" key="7">
    <source>
        <dbReference type="SAM" id="Phobius"/>
    </source>
</evidence>
<feature type="transmembrane region" description="Helical" evidence="7">
    <location>
        <begin position="137"/>
        <end position="156"/>
    </location>
</feature>
<evidence type="ECO:0000256" key="6">
    <source>
        <dbReference type="SAM" id="MobiDB-lite"/>
    </source>
</evidence>
<feature type="transmembrane region" description="Helical" evidence="7">
    <location>
        <begin position="108"/>
        <end position="131"/>
    </location>
</feature>
<accession>A0ABP8RG75</accession>
<comment type="subcellular location">
    <subcellularLocation>
        <location evidence="1">Cell membrane</location>
        <topology evidence="1">Multi-pass membrane protein</topology>
    </subcellularLocation>
</comment>
<feature type="transmembrane region" description="Helical" evidence="7">
    <location>
        <begin position="317"/>
        <end position="339"/>
    </location>
</feature>
<evidence type="ECO:0000313" key="9">
    <source>
        <dbReference type="Proteomes" id="UP001501598"/>
    </source>
</evidence>
<evidence type="ECO:0000256" key="4">
    <source>
        <dbReference type="ARBA" id="ARBA00022989"/>
    </source>
</evidence>
<evidence type="ECO:0000256" key="1">
    <source>
        <dbReference type="ARBA" id="ARBA00004651"/>
    </source>
</evidence>
<feature type="transmembrane region" description="Helical" evidence="7">
    <location>
        <begin position="423"/>
        <end position="440"/>
    </location>
</feature>
<proteinExistence type="predicted"/>
<protein>
    <recommendedName>
        <fullName evidence="10">O-antigen/teichoic acid export membrane protein</fullName>
    </recommendedName>
</protein>
<feature type="transmembrane region" description="Helical" evidence="7">
    <location>
        <begin position="461"/>
        <end position="478"/>
    </location>
</feature>
<keyword evidence="9" id="KW-1185">Reference proteome</keyword>
<evidence type="ECO:0000256" key="2">
    <source>
        <dbReference type="ARBA" id="ARBA00022475"/>
    </source>
</evidence>
<organism evidence="8 9">
    <name type="scientific">Pseudonocardia xishanensis</name>
    <dbReference type="NCBI Taxonomy" id="630995"/>
    <lineage>
        <taxon>Bacteria</taxon>
        <taxon>Bacillati</taxon>
        <taxon>Actinomycetota</taxon>
        <taxon>Actinomycetes</taxon>
        <taxon>Pseudonocardiales</taxon>
        <taxon>Pseudonocardiaceae</taxon>
        <taxon>Pseudonocardia</taxon>
    </lineage>
</organism>